<comment type="pathway">
    <text evidence="6">Purine metabolism; AMP biosynthesis via salvage pathway; AMP from ADP: step 1/1.</text>
</comment>
<evidence type="ECO:0000256" key="5">
    <source>
        <dbReference type="ARBA" id="ARBA00022840"/>
    </source>
</evidence>
<evidence type="ECO:0000256" key="6">
    <source>
        <dbReference type="HAMAP-Rule" id="MF_00235"/>
    </source>
</evidence>
<comment type="similarity">
    <text evidence="6 7">Belongs to the adenylate kinase family.</text>
</comment>
<dbReference type="PANTHER" id="PTHR23359">
    <property type="entry name" value="NUCLEOTIDE KINASE"/>
    <property type="match status" value="1"/>
</dbReference>
<keyword evidence="4 6" id="KW-0418">Kinase</keyword>
<feature type="binding site" evidence="6">
    <location>
        <position position="36"/>
    </location>
    <ligand>
        <name>AMP</name>
        <dbReference type="ChEBI" id="CHEBI:456215"/>
    </ligand>
</feature>
<dbReference type="GO" id="GO:0005524">
    <property type="term" value="F:ATP binding"/>
    <property type="evidence" value="ECO:0007669"/>
    <property type="project" value="UniProtKB-UniRule"/>
</dbReference>
<feature type="binding site" evidence="6">
    <location>
        <position position="199"/>
    </location>
    <ligand>
        <name>ATP</name>
        <dbReference type="ChEBI" id="CHEBI:30616"/>
    </ligand>
</feature>
<evidence type="ECO:0000259" key="9">
    <source>
        <dbReference type="Pfam" id="PF05191"/>
    </source>
</evidence>
<keyword evidence="5 6" id="KW-0067">ATP-binding</keyword>
<comment type="subcellular location">
    <subcellularLocation>
        <location evidence="6 8">Cytoplasm</location>
    </subcellularLocation>
</comment>
<keyword evidence="2 6" id="KW-0545">Nucleotide biosynthesis</keyword>
<dbReference type="GO" id="GO:0004017">
    <property type="term" value="F:AMP kinase activity"/>
    <property type="evidence" value="ECO:0007669"/>
    <property type="project" value="UniProtKB-UniRule"/>
</dbReference>
<keyword evidence="6" id="KW-0963">Cytoplasm</keyword>
<dbReference type="InterPro" id="IPR007862">
    <property type="entry name" value="Adenylate_kinase_lid-dom"/>
</dbReference>
<dbReference type="CDD" id="cd01428">
    <property type="entry name" value="ADK"/>
    <property type="match status" value="1"/>
</dbReference>
<dbReference type="PRINTS" id="PR00094">
    <property type="entry name" value="ADENYLTKNASE"/>
</dbReference>
<name>A0A223KXC9_9BACI</name>
<feature type="binding site" evidence="6">
    <location>
        <begin position="10"/>
        <end position="15"/>
    </location>
    <ligand>
        <name>ATP</name>
        <dbReference type="ChEBI" id="CHEBI:30616"/>
    </ligand>
</feature>
<feature type="domain" description="Adenylate kinase active site lid" evidence="9">
    <location>
        <begin position="127"/>
        <end position="162"/>
    </location>
</feature>
<organism evidence="10 11">
    <name type="scientific">Sutcliffiella cohnii</name>
    <dbReference type="NCBI Taxonomy" id="33932"/>
    <lineage>
        <taxon>Bacteria</taxon>
        <taxon>Bacillati</taxon>
        <taxon>Bacillota</taxon>
        <taxon>Bacilli</taxon>
        <taxon>Bacillales</taxon>
        <taxon>Bacillaceae</taxon>
        <taxon>Sutcliffiella</taxon>
    </lineage>
</organism>
<feature type="binding site" evidence="6">
    <location>
        <position position="127"/>
    </location>
    <ligand>
        <name>ATP</name>
        <dbReference type="ChEBI" id="CHEBI:30616"/>
    </ligand>
</feature>
<comment type="function">
    <text evidence="6">Catalyzes the reversible transfer of the terminal phosphate group between ATP and AMP. Plays an important role in cellular energy homeostasis and in adenine nucleotide metabolism.</text>
</comment>
<dbReference type="InterPro" id="IPR006259">
    <property type="entry name" value="Adenyl_kin_sub"/>
</dbReference>
<feature type="region of interest" description="LID" evidence="6">
    <location>
        <begin position="126"/>
        <end position="163"/>
    </location>
</feature>
<dbReference type="InterPro" id="IPR027417">
    <property type="entry name" value="P-loop_NTPase"/>
</dbReference>
<feature type="region of interest" description="NMP" evidence="6">
    <location>
        <begin position="30"/>
        <end position="59"/>
    </location>
</feature>
<evidence type="ECO:0000256" key="1">
    <source>
        <dbReference type="ARBA" id="ARBA00022679"/>
    </source>
</evidence>
<keyword evidence="11" id="KW-1185">Reference proteome</keyword>
<evidence type="ECO:0000256" key="8">
    <source>
        <dbReference type="RuleBase" id="RU003331"/>
    </source>
</evidence>
<comment type="subunit">
    <text evidence="6 8">Monomer.</text>
</comment>
<feature type="binding site" evidence="6">
    <location>
        <position position="130"/>
    </location>
    <ligand>
        <name>Zn(2+)</name>
        <dbReference type="ChEBI" id="CHEBI:29105"/>
        <note>structural</note>
    </ligand>
</feature>
<dbReference type="EC" id="2.7.4.3" evidence="6 8"/>
<dbReference type="InterPro" id="IPR000850">
    <property type="entry name" value="Adenylat/UMP-CMP_kin"/>
</dbReference>
<dbReference type="Pfam" id="PF05191">
    <property type="entry name" value="ADK_lid"/>
    <property type="match status" value="1"/>
</dbReference>
<dbReference type="GO" id="GO:0008270">
    <property type="term" value="F:zinc ion binding"/>
    <property type="evidence" value="ECO:0007669"/>
    <property type="project" value="UniProtKB-UniRule"/>
</dbReference>
<evidence type="ECO:0000256" key="4">
    <source>
        <dbReference type="ARBA" id="ARBA00022777"/>
    </source>
</evidence>
<keyword evidence="1 6" id="KW-0808">Transferase</keyword>
<dbReference type="EMBL" id="CP018866">
    <property type="protein sequence ID" value="AST94064.1"/>
    <property type="molecule type" value="Genomic_DNA"/>
</dbReference>
<protein>
    <recommendedName>
        <fullName evidence="6 8">Adenylate kinase</fullName>
        <shortName evidence="6">AK</shortName>
        <ecNumber evidence="6 8">2.7.4.3</ecNumber>
    </recommendedName>
    <alternativeName>
        <fullName evidence="6">ATP-AMP transphosphorylase</fullName>
    </alternativeName>
    <alternativeName>
        <fullName evidence="6">ATP:AMP phosphotransferase</fullName>
    </alternativeName>
    <alternativeName>
        <fullName evidence="6">Adenylate monophosphate kinase</fullName>
    </alternativeName>
</protein>
<dbReference type="NCBIfam" id="NF001380">
    <property type="entry name" value="PRK00279.1-2"/>
    <property type="match status" value="1"/>
</dbReference>
<dbReference type="FunFam" id="3.40.50.300:FF:000106">
    <property type="entry name" value="Adenylate kinase mitochondrial"/>
    <property type="match status" value="1"/>
</dbReference>
<evidence type="ECO:0000313" key="11">
    <source>
        <dbReference type="Proteomes" id="UP000215224"/>
    </source>
</evidence>
<gene>
    <name evidence="6" type="primary">adk</name>
    <name evidence="10" type="ORF">BC6307_23800</name>
</gene>
<dbReference type="SUPFAM" id="SSF52540">
    <property type="entry name" value="P-loop containing nucleoside triphosphate hydrolases"/>
    <property type="match status" value="1"/>
</dbReference>
<keyword evidence="3 6" id="KW-0547">Nucleotide-binding</keyword>
<dbReference type="Gene3D" id="3.40.50.300">
    <property type="entry name" value="P-loop containing nucleotide triphosphate hydrolases"/>
    <property type="match status" value="1"/>
</dbReference>
<dbReference type="STRING" id="1314751.GCA_001591425_01469"/>
<dbReference type="RefSeq" id="WP_066414094.1">
    <property type="nucleotide sequence ID" value="NZ_CP018866.1"/>
</dbReference>
<dbReference type="PROSITE" id="PS00113">
    <property type="entry name" value="ADENYLATE_KINASE"/>
    <property type="match status" value="1"/>
</dbReference>
<keyword evidence="6" id="KW-0479">Metal-binding</keyword>
<dbReference type="InterPro" id="IPR033690">
    <property type="entry name" value="Adenylat_kinase_CS"/>
</dbReference>
<dbReference type="UniPathway" id="UPA00588">
    <property type="reaction ID" value="UER00649"/>
</dbReference>
<dbReference type="Pfam" id="PF00406">
    <property type="entry name" value="ADK"/>
    <property type="match status" value="1"/>
</dbReference>
<feature type="binding site" evidence="6">
    <location>
        <position position="31"/>
    </location>
    <ligand>
        <name>AMP</name>
        <dbReference type="ChEBI" id="CHEBI:456215"/>
    </ligand>
</feature>
<feature type="binding site" evidence="6">
    <location>
        <begin position="136"/>
        <end position="137"/>
    </location>
    <ligand>
        <name>ATP</name>
        <dbReference type="ChEBI" id="CHEBI:30616"/>
    </ligand>
</feature>
<feature type="binding site" evidence="6">
    <location>
        <position position="171"/>
    </location>
    <ligand>
        <name>AMP</name>
        <dbReference type="ChEBI" id="CHEBI:456215"/>
    </ligand>
</feature>
<feature type="binding site" evidence="6">
    <location>
        <position position="92"/>
    </location>
    <ligand>
        <name>AMP</name>
        <dbReference type="ChEBI" id="CHEBI:456215"/>
    </ligand>
</feature>
<dbReference type="NCBIfam" id="NF011100">
    <property type="entry name" value="PRK14527.1"/>
    <property type="match status" value="1"/>
</dbReference>
<dbReference type="KEGG" id="bcoh:BC6307_23800"/>
<comment type="domain">
    <text evidence="6">Consists of three domains, a large central CORE domain and two small peripheral domains, NMPbind and LID, which undergo movements during catalysis. The LID domain closes over the site of phosphoryl transfer upon ATP binding. Assembling and dissambling the active center during each catalytic cycle provides an effective means to prevent ATP hydrolysis. Some bacteria have evolved a zinc-coordinating structure that stabilizes the LID domain.</text>
</comment>
<feature type="binding site" evidence="6">
    <location>
        <position position="133"/>
    </location>
    <ligand>
        <name>Zn(2+)</name>
        <dbReference type="ChEBI" id="CHEBI:29105"/>
        <note>structural</note>
    </ligand>
</feature>
<feature type="binding site" evidence="6">
    <location>
        <position position="150"/>
    </location>
    <ligand>
        <name>Zn(2+)</name>
        <dbReference type="ChEBI" id="CHEBI:29105"/>
        <note>structural</note>
    </ligand>
</feature>
<dbReference type="AlphaFoldDB" id="A0A223KXC9"/>
<feature type="binding site" evidence="6">
    <location>
        <begin position="57"/>
        <end position="59"/>
    </location>
    <ligand>
        <name>AMP</name>
        <dbReference type="ChEBI" id="CHEBI:456215"/>
    </ligand>
</feature>
<evidence type="ECO:0000256" key="7">
    <source>
        <dbReference type="RuleBase" id="RU003330"/>
    </source>
</evidence>
<dbReference type="Proteomes" id="UP000215224">
    <property type="component" value="Chromosome"/>
</dbReference>
<dbReference type="GO" id="GO:0044209">
    <property type="term" value="P:AMP salvage"/>
    <property type="evidence" value="ECO:0007669"/>
    <property type="project" value="UniProtKB-UniRule"/>
</dbReference>
<sequence>MNLVLMGLPGAGKGTQAERIVEKYNIPHISTGDMFRAAMKEETELGLKAKSFMDQGQLVPDEVTIGIVRERLEKEDCQNGFLLDGFPRTVPQAEALEELMNQLGRTLDYVINIDVDQSILLERLTGRRICKECGSTYHLVFNPPANEGVCDKCGGELYQRADDNAETVGNRLEVNIKQAKPLLDFYESKGYLRNIDGQQAIDIVFSDITELLGGRA</sequence>
<dbReference type="GO" id="GO:0005737">
    <property type="term" value="C:cytoplasm"/>
    <property type="evidence" value="ECO:0007669"/>
    <property type="project" value="UniProtKB-SubCell"/>
</dbReference>
<reference evidence="10 11" key="1">
    <citation type="submission" date="2016-12" db="EMBL/GenBank/DDBJ databases">
        <title>The whole genome sequencing and assembly of Bacillus cohnii DSM 6307T strain.</title>
        <authorList>
            <person name="Lee Y.-J."/>
            <person name="Yi H."/>
            <person name="Bahn Y.-S."/>
            <person name="Kim J.F."/>
            <person name="Lee D.-W."/>
        </authorList>
    </citation>
    <scope>NUCLEOTIDE SEQUENCE [LARGE SCALE GENOMIC DNA]</scope>
    <source>
        <strain evidence="10 11">DSM 6307</strain>
    </source>
</reference>
<feature type="binding site" evidence="6">
    <location>
        <position position="160"/>
    </location>
    <ligand>
        <name>AMP</name>
        <dbReference type="ChEBI" id="CHEBI:456215"/>
    </ligand>
</feature>
<feature type="binding site" evidence="6">
    <location>
        <begin position="85"/>
        <end position="88"/>
    </location>
    <ligand>
        <name>AMP</name>
        <dbReference type="ChEBI" id="CHEBI:456215"/>
    </ligand>
</feature>
<evidence type="ECO:0000256" key="2">
    <source>
        <dbReference type="ARBA" id="ARBA00022727"/>
    </source>
</evidence>
<evidence type="ECO:0000256" key="3">
    <source>
        <dbReference type="ARBA" id="ARBA00022741"/>
    </source>
</evidence>
<feature type="binding site" evidence="6">
    <location>
        <position position="153"/>
    </location>
    <ligand>
        <name>Zn(2+)</name>
        <dbReference type="ChEBI" id="CHEBI:29105"/>
        <note>structural</note>
    </ligand>
</feature>
<dbReference type="NCBIfam" id="TIGR01351">
    <property type="entry name" value="adk"/>
    <property type="match status" value="1"/>
</dbReference>
<dbReference type="NCBIfam" id="NF001381">
    <property type="entry name" value="PRK00279.1-3"/>
    <property type="match status" value="1"/>
</dbReference>
<accession>A0A223KXC9</accession>
<comment type="catalytic activity">
    <reaction evidence="6 8">
        <text>AMP + ATP = 2 ADP</text>
        <dbReference type="Rhea" id="RHEA:12973"/>
        <dbReference type="ChEBI" id="CHEBI:30616"/>
        <dbReference type="ChEBI" id="CHEBI:456215"/>
        <dbReference type="ChEBI" id="CHEBI:456216"/>
        <dbReference type="EC" id="2.7.4.3"/>
    </reaction>
</comment>
<evidence type="ECO:0000313" key="10">
    <source>
        <dbReference type="EMBL" id="AST94064.1"/>
    </source>
</evidence>
<proteinExistence type="inferred from homology"/>
<keyword evidence="6" id="KW-0862">Zinc</keyword>
<dbReference type="HAMAP" id="MF_00235">
    <property type="entry name" value="Adenylate_kinase_Adk"/>
    <property type="match status" value="1"/>
</dbReference>